<feature type="domain" description="HPr kinase/phosphorylase C-terminal" evidence="1">
    <location>
        <begin position="131"/>
        <end position="167"/>
    </location>
</feature>
<dbReference type="PROSITE" id="PS00675">
    <property type="entry name" value="SIGMA54_INTERACT_1"/>
    <property type="match status" value="1"/>
</dbReference>
<gene>
    <name evidence="2" type="ORF">LKD75_02900</name>
</gene>
<dbReference type="GO" id="GO:0005524">
    <property type="term" value="F:ATP binding"/>
    <property type="evidence" value="ECO:0007669"/>
    <property type="project" value="InterPro"/>
</dbReference>
<dbReference type="SUPFAM" id="SSF53795">
    <property type="entry name" value="PEP carboxykinase-like"/>
    <property type="match status" value="1"/>
</dbReference>
<sequence length="319" mass="36197">MQYHYYLYGMRVTADLDFVQLDPVRLPEDDRDFGREKVRIRAMDEEEEAQFRKEHGDCVCGSFLGTEKGWLCNRTLAMSVERGQVIRYHIRKGGDPGAVRTYLLGFGIAMLSLQQGKLPIHCSALATPEGGAILIAGESGAGKSTLTAELLKRGYRFLADDMAVVDISGKEGVWVYPAFPYMKLCRDVVLRQGYPPEELLYIDEKKDKFLVPCTGVFQREKARLERFVFLGIRWKKEAEDKSGKIKAEKITGPDSMIVYKDNLFLRHLWKKQDPGMEIWQNCLKIAEQIPVFWIRRPAAGDSTAEVAAEVHALRNVVSA</sequence>
<keyword evidence="3" id="KW-1185">Reference proteome</keyword>
<dbReference type="EMBL" id="JAJEPV010000005">
    <property type="protein sequence ID" value="MCC2118548.1"/>
    <property type="molecule type" value="Genomic_DNA"/>
</dbReference>
<evidence type="ECO:0000313" key="3">
    <source>
        <dbReference type="Proteomes" id="UP001197795"/>
    </source>
</evidence>
<dbReference type="InterPro" id="IPR025662">
    <property type="entry name" value="Sigma_54_int_dom_ATP-bd_1"/>
</dbReference>
<name>A0AAE3A130_9FIRM</name>
<accession>A0AAE3A130</accession>
<protein>
    <recommendedName>
        <fullName evidence="1">HPr kinase/phosphorylase C-terminal domain-containing protein</fullName>
    </recommendedName>
</protein>
<evidence type="ECO:0000313" key="2">
    <source>
        <dbReference type="EMBL" id="MCC2118548.1"/>
    </source>
</evidence>
<dbReference type="Pfam" id="PF07475">
    <property type="entry name" value="Hpr_kinase_C"/>
    <property type="match status" value="1"/>
</dbReference>
<dbReference type="AlphaFoldDB" id="A0AAE3A130"/>
<organism evidence="2 3">
    <name type="scientific">Waltera acetigignens</name>
    <dbReference type="NCBI Taxonomy" id="2981769"/>
    <lineage>
        <taxon>Bacteria</taxon>
        <taxon>Bacillati</taxon>
        <taxon>Bacillota</taxon>
        <taxon>Clostridia</taxon>
        <taxon>Lachnospirales</taxon>
        <taxon>Lachnospiraceae</taxon>
        <taxon>Waltera</taxon>
    </lineage>
</organism>
<dbReference type="Gene3D" id="3.40.50.300">
    <property type="entry name" value="P-loop containing nucleotide triphosphate hydrolases"/>
    <property type="match status" value="1"/>
</dbReference>
<dbReference type="GO" id="GO:0000155">
    <property type="term" value="F:phosphorelay sensor kinase activity"/>
    <property type="evidence" value="ECO:0007669"/>
    <property type="project" value="InterPro"/>
</dbReference>
<dbReference type="InterPro" id="IPR011104">
    <property type="entry name" value="Hpr_kin/Pase_C"/>
</dbReference>
<dbReference type="InterPro" id="IPR027417">
    <property type="entry name" value="P-loop_NTPase"/>
</dbReference>
<proteinExistence type="predicted"/>
<dbReference type="Proteomes" id="UP001197795">
    <property type="component" value="Unassembled WGS sequence"/>
</dbReference>
<dbReference type="RefSeq" id="WP_227062740.1">
    <property type="nucleotide sequence ID" value="NZ_JAJEPV010000005.1"/>
</dbReference>
<reference evidence="2 3" key="1">
    <citation type="submission" date="2021-10" db="EMBL/GenBank/DDBJ databases">
        <title>Anaerobic single-cell dispensing facilitates the cultivation of human gut bacteria.</title>
        <authorList>
            <person name="Afrizal A."/>
        </authorList>
    </citation>
    <scope>NUCLEOTIDE SEQUENCE [LARGE SCALE GENOMIC DNA]</scope>
    <source>
        <strain evidence="2 3">CLA-AA-H273</strain>
    </source>
</reference>
<dbReference type="GO" id="GO:0006109">
    <property type="term" value="P:regulation of carbohydrate metabolic process"/>
    <property type="evidence" value="ECO:0007669"/>
    <property type="project" value="InterPro"/>
</dbReference>
<comment type="caution">
    <text evidence="2">The sequence shown here is derived from an EMBL/GenBank/DDBJ whole genome shotgun (WGS) entry which is preliminary data.</text>
</comment>
<evidence type="ECO:0000259" key="1">
    <source>
        <dbReference type="Pfam" id="PF07475"/>
    </source>
</evidence>